<sequence length="119" mass="12842">MFQISYSYSSSSAYPEPGRGGSRLSRATQMSLSPDTSSSSSGESPRRSQASQETQSLQRVLGRPLGPPRWDMPGTPPRRRPGGIRYRCSSQPQTGSSLCEESSGSTPSPPEWPSSSPYL</sequence>
<feature type="compositionally biased region" description="Low complexity" evidence="1">
    <location>
        <begin position="1"/>
        <end position="12"/>
    </location>
</feature>
<name>A0AAV9R4L3_9TELE</name>
<proteinExistence type="predicted"/>
<gene>
    <name evidence="2" type="ORF">CRENBAI_012899</name>
</gene>
<comment type="caution">
    <text evidence="2">The sequence shown here is derived from an EMBL/GenBank/DDBJ whole genome shotgun (WGS) entry which is preliminary data.</text>
</comment>
<protein>
    <submittedName>
        <fullName evidence="2">Uncharacterized protein</fullName>
    </submittedName>
</protein>
<organism evidence="2 3">
    <name type="scientific">Crenichthys baileyi</name>
    <name type="common">White River springfish</name>
    <dbReference type="NCBI Taxonomy" id="28760"/>
    <lineage>
        <taxon>Eukaryota</taxon>
        <taxon>Metazoa</taxon>
        <taxon>Chordata</taxon>
        <taxon>Craniata</taxon>
        <taxon>Vertebrata</taxon>
        <taxon>Euteleostomi</taxon>
        <taxon>Actinopterygii</taxon>
        <taxon>Neopterygii</taxon>
        <taxon>Teleostei</taxon>
        <taxon>Neoteleostei</taxon>
        <taxon>Acanthomorphata</taxon>
        <taxon>Ovalentaria</taxon>
        <taxon>Atherinomorphae</taxon>
        <taxon>Cyprinodontiformes</taxon>
        <taxon>Goodeidae</taxon>
        <taxon>Crenichthys</taxon>
    </lineage>
</organism>
<feature type="compositionally biased region" description="Polar residues" evidence="1">
    <location>
        <begin position="88"/>
        <end position="99"/>
    </location>
</feature>
<dbReference type="EMBL" id="JAHHUM010002330">
    <property type="protein sequence ID" value="KAK5604691.1"/>
    <property type="molecule type" value="Genomic_DNA"/>
</dbReference>
<evidence type="ECO:0000256" key="1">
    <source>
        <dbReference type="SAM" id="MobiDB-lite"/>
    </source>
</evidence>
<dbReference type="Proteomes" id="UP001311232">
    <property type="component" value="Unassembled WGS sequence"/>
</dbReference>
<evidence type="ECO:0000313" key="2">
    <source>
        <dbReference type="EMBL" id="KAK5604691.1"/>
    </source>
</evidence>
<keyword evidence="3" id="KW-1185">Reference proteome</keyword>
<dbReference type="AlphaFoldDB" id="A0AAV9R4L3"/>
<feature type="region of interest" description="Disordered" evidence="1">
    <location>
        <begin position="1"/>
        <end position="119"/>
    </location>
</feature>
<evidence type="ECO:0000313" key="3">
    <source>
        <dbReference type="Proteomes" id="UP001311232"/>
    </source>
</evidence>
<accession>A0AAV9R4L3</accession>
<feature type="compositionally biased region" description="Low complexity" evidence="1">
    <location>
        <begin position="31"/>
        <end position="51"/>
    </location>
</feature>
<reference evidence="2 3" key="1">
    <citation type="submission" date="2021-06" db="EMBL/GenBank/DDBJ databases">
        <authorList>
            <person name="Palmer J.M."/>
        </authorList>
    </citation>
    <scope>NUCLEOTIDE SEQUENCE [LARGE SCALE GENOMIC DNA]</scope>
    <source>
        <strain evidence="2 3">MEX-2019</strain>
        <tissue evidence="2">Muscle</tissue>
    </source>
</reference>